<protein>
    <submittedName>
        <fullName evidence="1">Nucleoside triphosphate pyrophosphohydrolase</fullName>
    </submittedName>
</protein>
<sequence>MPVYNKLVRDKILEIIKANGQKPTYKILTADEYAVELTKKLVEEVEEYKKDKNTDELADIMEVVYVLASLHSCTAEELEKIRVEKAEKRGGFEKKIFLVEVMD</sequence>
<evidence type="ECO:0000313" key="1">
    <source>
        <dbReference type="EMBL" id="MBF1352860.1"/>
    </source>
</evidence>
<proteinExistence type="predicted"/>
<dbReference type="SUPFAM" id="SSF101386">
    <property type="entry name" value="all-alpha NTP pyrophosphatases"/>
    <property type="match status" value="1"/>
</dbReference>
<accession>A0A930EG33</accession>
<dbReference type="InterPro" id="IPR038735">
    <property type="entry name" value="MSMEG_1276-like_NTP-PPase_dom"/>
</dbReference>
<evidence type="ECO:0000313" key="2">
    <source>
        <dbReference type="Proteomes" id="UP000722050"/>
    </source>
</evidence>
<comment type="caution">
    <text evidence="1">The sequence shown here is derived from an EMBL/GenBank/DDBJ whole genome shotgun (WGS) entry which is preliminary data.</text>
</comment>
<dbReference type="EMBL" id="JABZQH010000307">
    <property type="protein sequence ID" value="MBF1352860.1"/>
    <property type="molecule type" value="Genomic_DNA"/>
</dbReference>
<organism evidence="1 2">
    <name type="scientific">Mogibacterium diversum</name>
    <dbReference type="NCBI Taxonomy" id="114527"/>
    <lineage>
        <taxon>Bacteria</taxon>
        <taxon>Bacillati</taxon>
        <taxon>Bacillota</taxon>
        <taxon>Clostridia</taxon>
        <taxon>Peptostreptococcales</taxon>
        <taxon>Anaerovoracaceae</taxon>
        <taxon>Mogibacterium</taxon>
    </lineage>
</organism>
<name>A0A930EG33_9FIRM</name>
<dbReference type="CDD" id="cd11532">
    <property type="entry name" value="NTP-PPase_COG4997"/>
    <property type="match status" value="1"/>
</dbReference>
<dbReference type="Proteomes" id="UP000722050">
    <property type="component" value="Unassembled WGS sequence"/>
</dbReference>
<dbReference type="AlphaFoldDB" id="A0A930EG33"/>
<reference evidence="1" key="1">
    <citation type="submission" date="2020-04" db="EMBL/GenBank/DDBJ databases">
        <title>Deep metagenomics examines the oral microbiome during advanced dental caries in children, revealing novel taxa and co-occurrences with host molecules.</title>
        <authorList>
            <person name="Baker J.L."/>
            <person name="Morton J.T."/>
            <person name="Dinis M."/>
            <person name="Alvarez R."/>
            <person name="Tran N.C."/>
            <person name="Knight R."/>
            <person name="Edlund A."/>
        </authorList>
    </citation>
    <scope>NUCLEOTIDE SEQUENCE</scope>
    <source>
        <strain evidence="1">JCVI_24_bin.8</strain>
    </source>
</reference>
<gene>
    <name evidence="1" type="ORF">HXM71_07085</name>
</gene>